<reference evidence="2 3" key="1">
    <citation type="submission" date="2017-04" db="EMBL/GenBank/DDBJ databases">
        <title>Genome Sequence of the Model Brown-Rot Fungus Postia placenta SB12.</title>
        <authorList>
            <consortium name="DOE Joint Genome Institute"/>
            <person name="Gaskell J."/>
            <person name="Kersten P."/>
            <person name="Larrondo L.F."/>
            <person name="Canessa P."/>
            <person name="Martinez D."/>
            <person name="Hibbett D."/>
            <person name="Schmoll M."/>
            <person name="Kubicek C.P."/>
            <person name="Martinez A.T."/>
            <person name="Yadav J."/>
            <person name="Master E."/>
            <person name="Magnuson J.K."/>
            <person name="James T."/>
            <person name="Yaver D."/>
            <person name="Berka R."/>
            <person name="Labutti K."/>
            <person name="Lipzen A."/>
            <person name="Aerts A."/>
            <person name="Barry K."/>
            <person name="Henrissat B."/>
            <person name="Blanchette R."/>
            <person name="Grigoriev I."/>
            <person name="Cullen D."/>
        </authorList>
    </citation>
    <scope>NUCLEOTIDE SEQUENCE [LARGE SCALE GENOMIC DNA]</scope>
    <source>
        <strain evidence="2 3">MAD-698-R-SB12</strain>
    </source>
</reference>
<keyword evidence="3" id="KW-1185">Reference proteome</keyword>
<evidence type="ECO:0000313" key="3">
    <source>
        <dbReference type="Proteomes" id="UP000194127"/>
    </source>
</evidence>
<dbReference type="Proteomes" id="UP000194127">
    <property type="component" value="Unassembled WGS sequence"/>
</dbReference>
<dbReference type="STRING" id="670580.A0A1X6N0V5"/>
<dbReference type="GeneID" id="36333028"/>
<dbReference type="AlphaFoldDB" id="A0A1X6N0V5"/>
<feature type="transmembrane region" description="Helical" evidence="1">
    <location>
        <begin position="213"/>
        <end position="242"/>
    </location>
</feature>
<feature type="transmembrane region" description="Helical" evidence="1">
    <location>
        <begin position="6"/>
        <end position="35"/>
    </location>
</feature>
<dbReference type="EMBL" id="KZ110597">
    <property type="protein sequence ID" value="OSX62258.1"/>
    <property type="molecule type" value="Genomic_DNA"/>
</dbReference>
<gene>
    <name evidence="2" type="ORF">POSPLADRAFT_1169944</name>
</gene>
<accession>A0A1X6N0V5</accession>
<feature type="transmembrane region" description="Helical" evidence="1">
    <location>
        <begin position="56"/>
        <end position="76"/>
    </location>
</feature>
<keyword evidence="1" id="KW-0472">Membrane</keyword>
<dbReference type="RefSeq" id="XP_024339052.1">
    <property type="nucleotide sequence ID" value="XM_024488079.1"/>
</dbReference>
<feature type="transmembrane region" description="Helical" evidence="1">
    <location>
        <begin position="254"/>
        <end position="274"/>
    </location>
</feature>
<keyword evidence="1" id="KW-0812">Transmembrane</keyword>
<organism evidence="2 3">
    <name type="scientific">Postia placenta MAD-698-R-SB12</name>
    <dbReference type="NCBI Taxonomy" id="670580"/>
    <lineage>
        <taxon>Eukaryota</taxon>
        <taxon>Fungi</taxon>
        <taxon>Dikarya</taxon>
        <taxon>Basidiomycota</taxon>
        <taxon>Agaricomycotina</taxon>
        <taxon>Agaricomycetes</taxon>
        <taxon>Polyporales</taxon>
        <taxon>Adustoporiaceae</taxon>
        <taxon>Rhodonia</taxon>
    </lineage>
</organism>
<name>A0A1X6N0V5_9APHY</name>
<sequence length="341" mass="37397">MDAVSLLSADLAAICIESLFYGIFLVLSIASLYILTRRGRETSDPRIGGTTLWSMITPMSLAAVSLFMTNMAHWIINVYRIFQAFVILDDETKRLEFIGDLPQPSEVCKLSVLMASLIIGDMMLVYRLWVVWAYNKVVTFPPLCSLLGLIVCAIGALYEISRAYEGESLFASAPGDWITANCVFTLCTNVYSTGFIAWRIWRANKEARRFGGVNLMGVLGILVESAALYTAWTILFFVTFLLQSNLAFFFSDTYSAIAGIAFMLINVRVGMGWAPRATIRSALSSSIGPFSPGANGPYSMGRLTVNVTKVIHRDDGIDPPIKFASNSNLELPGPRVQGSAA</sequence>
<feature type="transmembrane region" description="Helical" evidence="1">
    <location>
        <begin position="110"/>
        <end position="130"/>
    </location>
</feature>
<evidence type="ECO:0000313" key="2">
    <source>
        <dbReference type="EMBL" id="OSX62258.1"/>
    </source>
</evidence>
<feature type="transmembrane region" description="Helical" evidence="1">
    <location>
        <begin position="178"/>
        <end position="201"/>
    </location>
</feature>
<feature type="transmembrane region" description="Helical" evidence="1">
    <location>
        <begin position="137"/>
        <end position="158"/>
    </location>
</feature>
<protein>
    <submittedName>
        <fullName evidence="2">Uncharacterized protein</fullName>
    </submittedName>
</protein>
<evidence type="ECO:0000256" key="1">
    <source>
        <dbReference type="SAM" id="Phobius"/>
    </source>
</evidence>
<proteinExistence type="predicted"/>
<keyword evidence="1" id="KW-1133">Transmembrane helix</keyword>
<dbReference type="OrthoDB" id="3346544at2759"/>